<reference evidence="2 3" key="1">
    <citation type="submission" date="2016-10" db="EMBL/GenBank/DDBJ databases">
        <title>Paenibacillus species isolates.</title>
        <authorList>
            <person name="Beno S.M."/>
        </authorList>
    </citation>
    <scope>NUCLEOTIDE SEQUENCE [LARGE SCALE GENOMIC DNA]</scope>
    <source>
        <strain evidence="2 3">FSL H7-0744</strain>
    </source>
</reference>
<dbReference type="CDD" id="cd04301">
    <property type="entry name" value="NAT_SF"/>
    <property type="match status" value="1"/>
</dbReference>
<evidence type="ECO:0000313" key="3">
    <source>
        <dbReference type="Proteomes" id="UP000187412"/>
    </source>
</evidence>
<name>A0ABX3HCX9_PAEBO</name>
<dbReference type="Proteomes" id="UP000187412">
    <property type="component" value="Unassembled WGS sequence"/>
</dbReference>
<evidence type="ECO:0000313" key="2">
    <source>
        <dbReference type="EMBL" id="OMD46904.1"/>
    </source>
</evidence>
<protein>
    <submittedName>
        <fullName evidence="2">GNAT family N-acetyltransferase</fullName>
    </submittedName>
</protein>
<dbReference type="Gene3D" id="3.40.630.30">
    <property type="match status" value="1"/>
</dbReference>
<dbReference type="EMBL" id="MPTB01000018">
    <property type="protein sequence ID" value="OMD46904.1"/>
    <property type="molecule type" value="Genomic_DNA"/>
</dbReference>
<dbReference type="PANTHER" id="PTHR43415">
    <property type="entry name" value="SPERMIDINE N(1)-ACETYLTRANSFERASE"/>
    <property type="match status" value="1"/>
</dbReference>
<feature type="domain" description="N-acetyltransferase" evidence="1">
    <location>
        <begin position="15"/>
        <end position="181"/>
    </location>
</feature>
<dbReference type="PROSITE" id="PS51186">
    <property type="entry name" value="GNAT"/>
    <property type="match status" value="1"/>
</dbReference>
<dbReference type="Pfam" id="PF00583">
    <property type="entry name" value="Acetyltransf_1"/>
    <property type="match status" value="1"/>
</dbReference>
<dbReference type="PANTHER" id="PTHR43415:SF3">
    <property type="entry name" value="GNAT-FAMILY ACETYLTRANSFERASE"/>
    <property type="match status" value="1"/>
</dbReference>
<gene>
    <name evidence="2" type="ORF">BSK56_15560</name>
</gene>
<accession>A0ABX3HCX9</accession>
<dbReference type="SUPFAM" id="SSF55729">
    <property type="entry name" value="Acyl-CoA N-acyltransferases (Nat)"/>
    <property type="match status" value="1"/>
</dbReference>
<sequence>MNIDQKGFEVKGLSYIIRSADPADAAKLSQLRLQIDGETENMDRVQGEGVIDTSGFEQLIARDTEDNRNLFLVAEAEGEIVAFSRCEGNHLTRFSHKVEFGICAAREYWGFGIGKHLLEQSLAWADANGITKIILYVLETNEKAVQLYKRFGFEIEGVITKDRILSDGNYYNTIVMGRFKL</sequence>
<evidence type="ECO:0000259" key="1">
    <source>
        <dbReference type="PROSITE" id="PS51186"/>
    </source>
</evidence>
<comment type="caution">
    <text evidence="2">The sequence shown here is derived from an EMBL/GenBank/DDBJ whole genome shotgun (WGS) entry which is preliminary data.</text>
</comment>
<dbReference type="InterPro" id="IPR016181">
    <property type="entry name" value="Acyl_CoA_acyltransferase"/>
</dbReference>
<proteinExistence type="predicted"/>
<dbReference type="RefSeq" id="WP_076111368.1">
    <property type="nucleotide sequence ID" value="NZ_MPTB01000018.1"/>
</dbReference>
<keyword evidence="3" id="KW-1185">Reference proteome</keyword>
<dbReference type="InterPro" id="IPR000182">
    <property type="entry name" value="GNAT_dom"/>
</dbReference>
<organism evidence="2 3">
    <name type="scientific">Paenibacillus borealis</name>
    <dbReference type="NCBI Taxonomy" id="160799"/>
    <lineage>
        <taxon>Bacteria</taxon>
        <taxon>Bacillati</taxon>
        <taxon>Bacillota</taxon>
        <taxon>Bacilli</taxon>
        <taxon>Bacillales</taxon>
        <taxon>Paenibacillaceae</taxon>
        <taxon>Paenibacillus</taxon>
    </lineage>
</organism>